<organism evidence="2 3">
    <name type="scientific">Bacillus mesophilus</name>
    <dbReference type="NCBI Taxonomy" id="1808955"/>
    <lineage>
        <taxon>Bacteria</taxon>
        <taxon>Bacillati</taxon>
        <taxon>Bacillota</taxon>
        <taxon>Bacilli</taxon>
        <taxon>Bacillales</taxon>
        <taxon>Bacillaceae</taxon>
        <taxon>Bacillus</taxon>
    </lineage>
</organism>
<evidence type="ECO:0000313" key="3">
    <source>
        <dbReference type="Proteomes" id="UP000481043"/>
    </source>
</evidence>
<dbReference type="RefSeq" id="WP_163177693.1">
    <property type="nucleotide sequence ID" value="NZ_JAAIWM010000001.1"/>
</dbReference>
<protein>
    <recommendedName>
        <fullName evidence="4">YppG-like protein</fullName>
    </recommendedName>
</protein>
<dbReference type="InterPro" id="IPR025555">
    <property type="entry name" value="YppG"/>
</dbReference>
<name>A0A6M0Q3N5_9BACI</name>
<evidence type="ECO:0000256" key="1">
    <source>
        <dbReference type="SAM" id="MobiDB-lite"/>
    </source>
</evidence>
<accession>A0A6M0Q3N5</accession>
<dbReference type="Proteomes" id="UP000481043">
    <property type="component" value="Unassembled WGS sequence"/>
</dbReference>
<dbReference type="AlphaFoldDB" id="A0A6M0Q3N5"/>
<dbReference type="EMBL" id="JAAIWM010000001">
    <property type="protein sequence ID" value="NEY70773.1"/>
    <property type="molecule type" value="Genomic_DNA"/>
</dbReference>
<evidence type="ECO:0000313" key="2">
    <source>
        <dbReference type="EMBL" id="NEY70773.1"/>
    </source>
</evidence>
<feature type="region of interest" description="Disordered" evidence="1">
    <location>
        <begin position="1"/>
        <end position="28"/>
    </location>
</feature>
<gene>
    <name evidence="2" type="ORF">G4D63_03360</name>
</gene>
<comment type="caution">
    <text evidence="2">The sequence shown here is derived from an EMBL/GenBank/DDBJ whole genome shotgun (WGS) entry which is preliminary data.</text>
</comment>
<evidence type="ECO:0008006" key="4">
    <source>
        <dbReference type="Google" id="ProtNLM"/>
    </source>
</evidence>
<reference evidence="2 3" key="1">
    <citation type="submission" date="2020-02" db="EMBL/GenBank/DDBJ databases">
        <title>Bacillus aquiflavi sp. nov., isolated from yellow water of strong flavor Chinese baijiu in Yibin region of China.</title>
        <authorList>
            <person name="Xie J."/>
        </authorList>
    </citation>
    <scope>NUCLEOTIDE SEQUENCE [LARGE SCALE GENOMIC DNA]</scope>
    <source>
        <strain evidence="2 3">SA4</strain>
    </source>
</reference>
<dbReference type="Pfam" id="PF14179">
    <property type="entry name" value="YppG"/>
    <property type="match status" value="1"/>
</dbReference>
<keyword evidence="3" id="KW-1185">Reference proteome</keyword>
<sequence>MYPGRRYIPPSYPQPRPQQRPGQIGRKPNAFSYFKTEDGAVDFNKINGTAKQVKQLVDQVSPFLSKFFKR</sequence>
<proteinExistence type="predicted"/>